<reference evidence="2" key="1">
    <citation type="submission" date="2020-10" db="EMBL/GenBank/DDBJ databases">
        <authorList>
            <person name="Gilroy R."/>
        </authorList>
    </citation>
    <scope>NUCLEOTIDE SEQUENCE</scope>
    <source>
        <strain evidence="2">B1-8020</strain>
    </source>
</reference>
<feature type="transmembrane region" description="Helical" evidence="1">
    <location>
        <begin position="350"/>
        <end position="369"/>
    </location>
</feature>
<protein>
    <submittedName>
        <fullName evidence="2">Inner membrane CreD family protein</fullName>
    </submittedName>
</protein>
<feature type="transmembrane region" description="Helical" evidence="1">
    <location>
        <begin position="9"/>
        <end position="31"/>
    </location>
</feature>
<dbReference type="Pfam" id="PF06123">
    <property type="entry name" value="CreD"/>
    <property type="match status" value="1"/>
</dbReference>
<keyword evidence="1" id="KW-0472">Membrane</keyword>
<evidence type="ECO:0000256" key="1">
    <source>
        <dbReference type="SAM" id="Phobius"/>
    </source>
</evidence>
<dbReference type="InterPro" id="IPR010364">
    <property type="entry name" value="Uncharacterised_IM_CreD"/>
</dbReference>
<name>A0A9D9IIC4_9BACT</name>
<dbReference type="PANTHER" id="PTHR30092">
    <property type="entry name" value="INNER MEMBRANE PROTEIN CRED"/>
    <property type="match status" value="1"/>
</dbReference>
<dbReference type="EMBL" id="JADIMA010000007">
    <property type="protein sequence ID" value="MBO8472074.1"/>
    <property type="molecule type" value="Genomic_DNA"/>
</dbReference>
<reference evidence="2" key="2">
    <citation type="journal article" date="2021" name="PeerJ">
        <title>Extensive microbial diversity within the chicken gut microbiome revealed by metagenomics and culture.</title>
        <authorList>
            <person name="Gilroy R."/>
            <person name="Ravi A."/>
            <person name="Getino M."/>
            <person name="Pursley I."/>
            <person name="Horton D.L."/>
            <person name="Alikhan N.F."/>
            <person name="Baker D."/>
            <person name="Gharbi K."/>
            <person name="Hall N."/>
            <person name="Watson M."/>
            <person name="Adriaenssens E.M."/>
            <person name="Foster-Nyarko E."/>
            <person name="Jarju S."/>
            <person name="Secka A."/>
            <person name="Antonio M."/>
            <person name="Oren A."/>
            <person name="Chaudhuri R.R."/>
            <person name="La Ragione R."/>
            <person name="Hildebrand F."/>
            <person name="Pallen M.J."/>
        </authorList>
    </citation>
    <scope>NUCLEOTIDE SEQUENCE</scope>
    <source>
        <strain evidence="2">B1-8020</strain>
    </source>
</reference>
<feature type="transmembrane region" description="Helical" evidence="1">
    <location>
        <begin position="297"/>
        <end position="317"/>
    </location>
</feature>
<dbReference type="NCBIfam" id="NF008712">
    <property type="entry name" value="PRK11715.1-1"/>
    <property type="match status" value="1"/>
</dbReference>
<comment type="caution">
    <text evidence="2">The sequence shown here is derived from an EMBL/GenBank/DDBJ whole genome shotgun (WGS) entry which is preliminary data.</text>
</comment>
<dbReference type="PANTHER" id="PTHR30092:SF0">
    <property type="entry name" value="INNER MEMBRANE PROTEIN CRED"/>
    <property type="match status" value="1"/>
</dbReference>
<organism evidence="2 3">
    <name type="scientific">Candidatus Merdivivens pullicola</name>
    <dbReference type="NCBI Taxonomy" id="2840872"/>
    <lineage>
        <taxon>Bacteria</taxon>
        <taxon>Pseudomonadati</taxon>
        <taxon>Bacteroidota</taxon>
        <taxon>Bacteroidia</taxon>
        <taxon>Bacteroidales</taxon>
        <taxon>Muribaculaceae</taxon>
        <taxon>Muribaculaceae incertae sedis</taxon>
        <taxon>Candidatus Merdivivens</taxon>
    </lineage>
</organism>
<evidence type="ECO:0000313" key="3">
    <source>
        <dbReference type="Proteomes" id="UP000823604"/>
    </source>
</evidence>
<dbReference type="Proteomes" id="UP000823604">
    <property type="component" value="Unassembled WGS sequence"/>
</dbReference>
<keyword evidence="1" id="KW-1133">Transmembrane helix</keyword>
<evidence type="ECO:0000313" key="2">
    <source>
        <dbReference type="EMBL" id="MBO8472074.1"/>
    </source>
</evidence>
<dbReference type="AlphaFoldDB" id="A0A9D9IIC4"/>
<proteinExistence type="predicted"/>
<feature type="transmembrane region" description="Helical" evidence="1">
    <location>
        <begin position="375"/>
        <end position="394"/>
    </location>
</feature>
<dbReference type="GO" id="GO:0005886">
    <property type="term" value="C:plasma membrane"/>
    <property type="evidence" value="ECO:0007669"/>
    <property type="project" value="TreeGrafter"/>
</dbReference>
<feature type="transmembrane region" description="Helical" evidence="1">
    <location>
        <begin position="323"/>
        <end position="343"/>
    </location>
</feature>
<sequence length="403" mass="45260">MEKKSSKKLVVKGVVVTVTAILMFIPVLLVWSKIDERESLSLKVSQEIGNSWGGEQLITSPYFKIPVDKPKEYYEPEESIKHVSDEVEIKGNVSVEVLHRSIYDVPVYKTGLDVEGVIVLDDETVASARKEGECEIFFGITDIKGIEENVILVLDGKEYEMQPDDGGLSVALNPYGLKSGVPMEYSLGLKLKGYKFLDFVNNAETFNLSLQSDYANPGFSGSYLPSKRDVTDSGFTAEWNIYSQGGYSSYRFGVDFVVPVSQYVQSMRALKYSFLIILLVFSGIFFVEAVSGRQVNIVQYIVTGFSLCLFYLLLLAFTEYVVFWLAYLIASVLTVTSLGAYFVAVLKSRIAYWFAAAVAVFYAFIYVLLQLETSGLIIGTMVLFLILLMIMYFTRNLNNKFNF</sequence>
<accession>A0A9D9IIC4</accession>
<keyword evidence="1" id="KW-0812">Transmembrane</keyword>
<gene>
    <name evidence="2" type="ORF">IAB81_00385</name>
</gene>
<feature type="transmembrane region" description="Helical" evidence="1">
    <location>
        <begin position="272"/>
        <end position="290"/>
    </location>
</feature>